<dbReference type="SUPFAM" id="SSF46626">
    <property type="entry name" value="Cytochrome c"/>
    <property type="match status" value="2"/>
</dbReference>
<dbReference type="EC" id="1.8.2.2" evidence="8"/>
<dbReference type="InterPro" id="IPR036909">
    <property type="entry name" value="Cyt_c-like_dom_sf"/>
</dbReference>
<feature type="region of interest" description="Disordered" evidence="5">
    <location>
        <begin position="46"/>
        <end position="71"/>
    </location>
</feature>
<protein>
    <submittedName>
        <fullName evidence="8">Thiosulfate dehydrogenase</fullName>
        <ecNumber evidence="8">1.8.2.2</ecNumber>
    </submittedName>
</protein>
<organism evidence="8 9">
    <name type="scientific">Pedobacter cryoconitis</name>
    <dbReference type="NCBI Taxonomy" id="188932"/>
    <lineage>
        <taxon>Bacteria</taxon>
        <taxon>Pseudomonadati</taxon>
        <taxon>Bacteroidota</taxon>
        <taxon>Sphingobacteriia</taxon>
        <taxon>Sphingobacteriales</taxon>
        <taxon>Sphingobacteriaceae</taxon>
        <taxon>Pedobacter</taxon>
    </lineage>
</organism>
<keyword evidence="2 4" id="KW-0479">Metal-binding</keyword>
<feature type="transmembrane region" description="Helical" evidence="6">
    <location>
        <begin position="20"/>
        <end position="40"/>
    </location>
</feature>
<evidence type="ECO:0000259" key="7">
    <source>
        <dbReference type="PROSITE" id="PS51007"/>
    </source>
</evidence>
<sequence>MSEHNLNETEKALVYTARSVVVASLLFMVCSAILISTFIWREETEPKRQEETHTVISSATKSSAQENWAAPEENTIPAGKEGEAIRYGKELIVNTARYFGPNGSVATISNGMNCQNCHLQGGTKTFGNNYSVFFASYPKKSNRSGTVVPASSRIAECFERSLAGKAPDPSGKEVQAMLAYLKWLGSGLKKGNPVFGTGCGKLKYLDRPADPAKGKILYASKCVSCHGKNGDGLRAADQKSYTYPPLWGKHSYNDAAGMYRLANFSGFVKNNMPYGATYEDPQLSDEEAWDLAAFVNSQPRPHKDQQKDYPDLSKKPIDAPFGPYGDQFIAQQHKYGPFKPIADYYKSKKKK</sequence>
<keyword evidence="6" id="KW-0812">Transmembrane</keyword>
<dbReference type="GO" id="GO:0050338">
    <property type="term" value="F:thiosulfate dehydrogenase activity"/>
    <property type="evidence" value="ECO:0007669"/>
    <property type="project" value="UniProtKB-EC"/>
</dbReference>
<dbReference type="GO" id="GO:0046872">
    <property type="term" value="F:metal ion binding"/>
    <property type="evidence" value="ECO:0007669"/>
    <property type="project" value="UniProtKB-KW"/>
</dbReference>
<dbReference type="GO" id="GO:0009055">
    <property type="term" value="F:electron transfer activity"/>
    <property type="evidence" value="ECO:0007669"/>
    <property type="project" value="InterPro"/>
</dbReference>
<keyword evidence="6" id="KW-0472">Membrane</keyword>
<keyword evidence="8" id="KW-0560">Oxidoreductase</keyword>
<name>A0A7X0J781_9SPHI</name>
<dbReference type="PANTHER" id="PTHR35008:SF4">
    <property type="entry name" value="BLL4482 PROTEIN"/>
    <property type="match status" value="1"/>
</dbReference>
<evidence type="ECO:0000256" key="6">
    <source>
        <dbReference type="SAM" id="Phobius"/>
    </source>
</evidence>
<dbReference type="InterPro" id="IPR051459">
    <property type="entry name" value="Cytochrome_c-type_DH"/>
</dbReference>
<keyword evidence="3 4" id="KW-0408">Iron</keyword>
<dbReference type="Pfam" id="PF00034">
    <property type="entry name" value="Cytochrom_C"/>
    <property type="match status" value="1"/>
</dbReference>
<dbReference type="PANTHER" id="PTHR35008">
    <property type="entry name" value="BLL4482 PROTEIN-RELATED"/>
    <property type="match status" value="1"/>
</dbReference>
<feature type="region of interest" description="Disordered" evidence="5">
    <location>
        <begin position="296"/>
        <end position="324"/>
    </location>
</feature>
<evidence type="ECO:0000256" key="1">
    <source>
        <dbReference type="ARBA" id="ARBA00022617"/>
    </source>
</evidence>
<dbReference type="RefSeq" id="WP_184628116.1">
    <property type="nucleotide sequence ID" value="NZ_JACHCC010000011.1"/>
</dbReference>
<proteinExistence type="predicted"/>
<keyword evidence="6" id="KW-1133">Transmembrane helix</keyword>
<evidence type="ECO:0000256" key="3">
    <source>
        <dbReference type="ARBA" id="ARBA00023004"/>
    </source>
</evidence>
<dbReference type="InterPro" id="IPR009056">
    <property type="entry name" value="Cyt_c-like_dom"/>
</dbReference>
<evidence type="ECO:0000256" key="2">
    <source>
        <dbReference type="ARBA" id="ARBA00022723"/>
    </source>
</evidence>
<keyword evidence="1 4" id="KW-0349">Heme</keyword>
<gene>
    <name evidence="8" type="ORF">HDF25_004101</name>
</gene>
<feature type="domain" description="Cytochrome c" evidence="7">
    <location>
        <begin position="209"/>
        <end position="299"/>
    </location>
</feature>
<feature type="compositionally biased region" description="Basic and acidic residues" evidence="5">
    <location>
        <begin position="301"/>
        <end position="317"/>
    </location>
</feature>
<evidence type="ECO:0000256" key="5">
    <source>
        <dbReference type="SAM" id="MobiDB-lite"/>
    </source>
</evidence>
<evidence type="ECO:0000313" key="8">
    <source>
        <dbReference type="EMBL" id="MBB6501924.1"/>
    </source>
</evidence>
<dbReference type="GO" id="GO:0020037">
    <property type="term" value="F:heme binding"/>
    <property type="evidence" value="ECO:0007669"/>
    <property type="project" value="InterPro"/>
</dbReference>
<evidence type="ECO:0000313" key="9">
    <source>
        <dbReference type="Proteomes" id="UP000521017"/>
    </source>
</evidence>
<feature type="compositionally biased region" description="Polar residues" evidence="5">
    <location>
        <begin position="54"/>
        <end position="66"/>
    </location>
</feature>
<dbReference type="Proteomes" id="UP000521017">
    <property type="component" value="Unassembled WGS sequence"/>
</dbReference>
<dbReference type="Gene3D" id="1.10.760.10">
    <property type="entry name" value="Cytochrome c-like domain"/>
    <property type="match status" value="2"/>
</dbReference>
<dbReference type="AlphaFoldDB" id="A0A7X0J781"/>
<dbReference type="EMBL" id="JACHCC010000011">
    <property type="protein sequence ID" value="MBB6501924.1"/>
    <property type="molecule type" value="Genomic_DNA"/>
</dbReference>
<evidence type="ECO:0000256" key="4">
    <source>
        <dbReference type="PROSITE-ProRule" id="PRU00433"/>
    </source>
</evidence>
<comment type="caution">
    <text evidence="8">The sequence shown here is derived from an EMBL/GenBank/DDBJ whole genome shotgun (WGS) entry which is preliminary data.</text>
</comment>
<reference evidence="8 9" key="1">
    <citation type="submission" date="2020-08" db="EMBL/GenBank/DDBJ databases">
        <title>Genomic Encyclopedia of Type Strains, Phase IV (KMG-V): Genome sequencing to study the core and pangenomes of soil and plant-associated prokaryotes.</title>
        <authorList>
            <person name="Whitman W."/>
        </authorList>
    </citation>
    <scope>NUCLEOTIDE SEQUENCE [LARGE SCALE GENOMIC DNA]</scope>
    <source>
        <strain evidence="8 9">M2T3</strain>
    </source>
</reference>
<accession>A0A7X0J781</accession>
<dbReference type="PROSITE" id="PS51007">
    <property type="entry name" value="CYTC"/>
    <property type="match status" value="1"/>
</dbReference>